<comment type="caution">
    <text evidence="1">The sequence shown here is derived from an EMBL/GenBank/DDBJ whole genome shotgun (WGS) entry which is preliminary data.</text>
</comment>
<geneLocation type="plasmid" evidence="1">
    <name>pl1</name>
</geneLocation>
<organism evidence="1 2">
    <name type="scientific">Paraburkholderia acidicola</name>
    <dbReference type="NCBI Taxonomy" id="1912599"/>
    <lineage>
        <taxon>Bacteria</taxon>
        <taxon>Pseudomonadati</taxon>
        <taxon>Pseudomonadota</taxon>
        <taxon>Betaproteobacteria</taxon>
        <taxon>Burkholderiales</taxon>
        <taxon>Burkholderiaceae</taxon>
        <taxon>Paraburkholderia</taxon>
    </lineage>
</organism>
<evidence type="ECO:0000313" key="1">
    <source>
        <dbReference type="EMBL" id="MEQ5844348.1"/>
    </source>
</evidence>
<name>A0ABV1LYE8_9BURK</name>
<keyword evidence="1" id="KW-0614">Plasmid</keyword>
<dbReference type="Proteomes" id="UP001469089">
    <property type="component" value="Unassembled WGS sequence"/>
</dbReference>
<accession>A0ABV1LYE8</accession>
<proteinExistence type="predicted"/>
<dbReference type="EMBL" id="JAOALG010000003">
    <property type="protein sequence ID" value="MEQ5844348.1"/>
    <property type="molecule type" value="Genomic_DNA"/>
</dbReference>
<gene>
    <name evidence="1" type="ORF">N0A02_33345</name>
</gene>
<reference evidence="1 2" key="1">
    <citation type="journal article" date="2024" name="Chem. Sci.">
        <title>Discovery of a lagriamide polyketide by integrated genome mining, isotopic labeling, and untargeted metabolomics.</title>
        <authorList>
            <person name="Fergusson C.H."/>
            <person name="Saulog J."/>
            <person name="Paulo B.S."/>
            <person name="Wilson D.M."/>
            <person name="Liu D.Y."/>
            <person name="Morehouse N.J."/>
            <person name="Waterworth S."/>
            <person name="Barkei J."/>
            <person name="Gray C.A."/>
            <person name="Kwan J.C."/>
            <person name="Eustaquio A.S."/>
            <person name="Linington R.G."/>
        </authorList>
    </citation>
    <scope>NUCLEOTIDE SEQUENCE [LARGE SCALE GENOMIC DNA]</scope>
    <source>
        <strain evidence="1 2">RL17-338-BIF-B</strain>
    </source>
</reference>
<keyword evidence="2" id="KW-1185">Reference proteome</keyword>
<dbReference type="RefSeq" id="WP_349545945.1">
    <property type="nucleotide sequence ID" value="NZ_JAOALG010000003.1"/>
</dbReference>
<evidence type="ECO:0000313" key="2">
    <source>
        <dbReference type="Proteomes" id="UP001469089"/>
    </source>
</evidence>
<protein>
    <submittedName>
        <fullName evidence="1">Uncharacterized protein</fullName>
    </submittedName>
</protein>
<sequence>MKTETELDLLEMLLRDQPLCTAAEISNFAIAFWDGRRLSWARLTKDGSDRADEMFNLDLDAWDELCGYVDDWLASPRYSERPELHRWLQNAQ</sequence>